<dbReference type="OrthoDB" id="8101133at2"/>
<dbReference type="Proteomes" id="UP000189940">
    <property type="component" value="Unassembled WGS sequence"/>
</dbReference>
<dbReference type="AlphaFoldDB" id="A0A1V4I172"/>
<feature type="domain" description="VanZ-like" evidence="2">
    <location>
        <begin position="36"/>
        <end position="102"/>
    </location>
</feature>
<feature type="transmembrane region" description="Helical" evidence="1">
    <location>
        <begin position="38"/>
        <end position="53"/>
    </location>
</feature>
<evidence type="ECO:0000259" key="2">
    <source>
        <dbReference type="Pfam" id="PF04892"/>
    </source>
</evidence>
<feature type="transmembrane region" description="Helical" evidence="1">
    <location>
        <begin position="7"/>
        <end position="26"/>
    </location>
</feature>
<evidence type="ECO:0000313" key="3">
    <source>
        <dbReference type="EMBL" id="OPH83552.1"/>
    </source>
</evidence>
<protein>
    <submittedName>
        <fullName evidence="3">VanZ family protein</fullName>
    </submittedName>
</protein>
<sequence length="118" mass="12612">MKIFFRIGAFVLITAVVFATLGPARYRPHAPLGQDGEHALAFILLGLAVGLSFPQRRLRVAAVAILLIGLLEIMQLWAPGRHARLEDFLVDAAAACLGLVGAAAIGWLTARLRGSVSR</sequence>
<feature type="transmembrane region" description="Helical" evidence="1">
    <location>
        <begin position="90"/>
        <end position="110"/>
    </location>
</feature>
<reference evidence="3 4" key="1">
    <citation type="submission" date="2017-02" db="EMBL/GenBank/DDBJ databases">
        <title>Genome sequence of the nitrite-oxidizing bacterium Nitrobacter vulgaris strain Ab1.</title>
        <authorList>
            <person name="Mellbye B.L."/>
            <person name="Davis E.W."/>
            <person name="Spieck E."/>
            <person name="Chang J.H."/>
            <person name="Bottomley P.J."/>
            <person name="Sayavedra-Soto L.A."/>
        </authorList>
    </citation>
    <scope>NUCLEOTIDE SEQUENCE [LARGE SCALE GENOMIC DNA]</scope>
    <source>
        <strain evidence="3 4">Ab1</strain>
    </source>
</reference>
<gene>
    <name evidence="3" type="ORF">B2M20_06460</name>
</gene>
<dbReference type="Pfam" id="PF04892">
    <property type="entry name" value="VanZ"/>
    <property type="match status" value="1"/>
</dbReference>
<name>A0A1V4I172_NITVU</name>
<evidence type="ECO:0000256" key="1">
    <source>
        <dbReference type="SAM" id="Phobius"/>
    </source>
</evidence>
<accession>A0A1V4I172</accession>
<dbReference type="RefSeq" id="WP_079446249.1">
    <property type="nucleotide sequence ID" value="NZ_JAVDPZ010000017.1"/>
</dbReference>
<proteinExistence type="predicted"/>
<dbReference type="EMBL" id="MWPQ01000026">
    <property type="protein sequence ID" value="OPH83552.1"/>
    <property type="molecule type" value="Genomic_DNA"/>
</dbReference>
<keyword evidence="1" id="KW-0472">Membrane</keyword>
<organism evidence="3 4">
    <name type="scientific">Nitrobacter vulgaris</name>
    <dbReference type="NCBI Taxonomy" id="29421"/>
    <lineage>
        <taxon>Bacteria</taxon>
        <taxon>Pseudomonadati</taxon>
        <taxon>Pseudomonadota</taxon>
        <taxon>Alphaproteobacteria</taxon>
        <taxon>Hyphomicrobiales</taxon>
        <taxon>Nitrobacteraceae</taxon>
        <taxon>Nitrobacter</taxon>
    </lineage>
</organism>
<dbReference type="InterPro" id="IPR017015">
    <property type="entry name" value="UCP033367_VanZ"/>
</dbReference>
<keyword evidence="1" id="KW-1133">Transmembrane helix</keyword>
<evidence type="ECO:0000313" key="4">
    <source>
        <dbReference type="Proteomes" id="UP000189940"/>
    </source>
</evidence>
<dbReference type="STRING" id="29421.B2M20_06460"/>
<keyword evidence="4" id="KW-1185">Reference proteome</keyword>
<dbReference type="PIRSF" id="PIRSF033367">
    <property type="entry name" value="UCP033367_VanZ"/>
    <property type="match status" value="1"/>
</dbReference>
<dbReference type="NCBIfam" id="NF037970">
    <property type="entry name" value="vanZ_1"/>
    <property type="match status" value="1"/>
</dbReference>
<keyword evidence="1" id="KW-0812">Transmembrane</keyword>
<dbReference type="InterPro" id="IPR006976">
    <property type="entry name" value="VanZ-like"/>
</dbReference>
<comment type="caution">
    <text evidence="3">The sequence shown here is derived from an EMBL/GenBank/DDBJ whole genome shotgun (WGS) entry which is preliminary data.</text>
</comment>
<feature type="transmembrane region" description="Helical" evidence="1">
    <location>
        <begin position="60"/>
        <end position="78"/>
    </location>
</feature>